<dbReference type="PANTHER" id="PTHR33116">
    <property type="entry name" value="REVERSE TRANSCRIPTASE ZINC-BINDING DOMAIN-CONTAINING PROTEIN-RELATED-RELATED"/>
    <property type="match status" value="1"/>
</dbReference>
<organism evidence="1 2">
    <name type="scientific">Solanum commersonii</name>
    <name type="common">Commerson's wild potato</name>
    <name type="synonym">Commerson's nightshade</name>
    <dbReference type="NCBI Taxonomy" id="4109"/>
    <lineage>
        <taxon>Eukaryota</taxon>
        <taxon>Viridiplantae</taxon>
        <taxon>Streptophyta</taxon>
        <taxon>Embryophyta</taxon>
        <taxon>Tracheophyta</taxon>
        <taxon>Spermatophyta</taxon>
        <taxon>Magnoliopsida</taxon>
        <taxon>eudicotyledons</taxon>
        <taxon>Gunneridae</taxon>
        <taxon>Pentapetalae</taxon>
        <taxon>asterids</taxon>
        <taxon>lamiids</taxon>
        <taxon>Solanales</taxon>
        <taxon>Solanaceae</taxon>
        <taxon>Solanoideae</taxon>
        <taxon>Solaneae</taxon>
        <taxon>Solanum</taxon>
    </lineage>
</organism>
<reference evidence="1 2" key="1">
    <citation type="submission" date="2020-09" db="EMBL/GenBank/DDBJ databases">
        <title>De no assembly of potato wild relative species, Solanum commersonii.</title>
        <authorList>
            <person name="Cho K."/>
        </authorList>
    </citation>
    <scope>NUCLEOTIDE SEQUENCE [LARGE SCALE GENOMIC DNA]</scope>
    <source>
        <strain evidence="1">LZ3.2</strain>
        <tissue evidence="1">Leaf</tissue>
    </source>
</reference>
<gene>
    <name evidence="1" type="ORF">H5410_035359</name>
</gene>
<dbReference type="OrthoDB" id="1301749at2759"/>
<protein>
    <submittedName>
        <fullName evidence="1">Uncharacterized protein</fullName>
    </submittedName>
</protein>
<evidence type="ECO:0000313" key="2">
    <source>
        <dbReference type="Proteomes" id="UP000824120"/>
    </source>
</evidence>
<comment type="caution">
    <text evidence="1">The sequence shown here is derived from an EMBL/GenBank/DDBJ whole genome shotgun (WGS) entry which is preliminary data.</text>
</comment>
<sequence>MKTRIGWRGGREEKEIKEVVFGLNKDYASGPGWFFSGILSRHMRGVGPNGESRKSFIYIHDKTPISGGRGQKGLPNQGGLFPFTYLGCPIFMGERRRSTLRVEKVSKANIIRKGMIRSHPRNHCQIFSGDLGDTKGKHWVAWDTIPREGGIGLRSLQHVVDALFAKLWWNFRTSTGSMWANFIWNKYCKKVHPVIAKGFGASHIWRKMIKVREEVEHNIGGKQRAESRFTLKLAILIDMEIVRYICEEMRPSAGGMDKAWWTANSNGKFSVSAWDILRTRKKQWRWRNNR</sequence>
<dbReference type="Proteomes" id="UP000824120">
    <property type="component" value="Chromosome 7"/>
</dbReference>
<name>A0A9J5Y2P4_SOLCO</name>
<proteinExistence type="predicted"/>
<evidence type="ECO:0000313" key="1">
    <source>
        <dbReference type="EMBL" id="KAG5594127.1"/>
    </source>
</evidence>
<keyword evidence="2" id="KW-1185">Reference proteome</keyword>
<dbReference type="AlphaFoldDB" id="A0A9J5Y2P4"/>
<accession>A0A9J5Y2P4</accession>
<dbReference type="PANTHER" id="PTHR33116:SF67">
    <property type="entry name" value="REVERSE TRANSCRIPTASE"/>
    <property type="match status" value="1"/>
</dbReference>
<dbReference type="EMBL" id="JACXVP010000007">
    <property type="protein sequence ID" value="KAG5594127.1"/>
    <property type="molecule type" value="Genomic_DNA"/>
</dbReference>